<proteinExistence type="predicted"/>
<sequence>MKVKQLNTLIEQAVTHRFFPVHETLKHRGWLKQSRELLQPGERGI</sequence>
<dbReference type="EMBL" id="WMET01000003">
    <property type="protein sequence ID" value="MYL20884.1"/>
    <property type="molecule type" value="Genomic_DNA"/>
</dbReference>
<organism evidence="1 2">
    <name type="scientific">Halobacillus litoralis</name>
    <dbReference type="NCBI Taxonomy" id="45668"/>
    <lineage>
        <taxon>Bacteria</taxon>
        <taxon>Bacillati</taxon>
        <taxon>Bacillota</taxon>
        <taxon>Bacilli</taxon>
        <taxon>Bacillales</taxon>
        <taxon>Bacillaceae</taxon>
        <taxon>Halobacillus</taxon>
    </lineage>
</organism>
<evidence type="ECO:0000313" key="2">
    <source>
        <dbReference type="Proteomes" id="UP000460949"/>
    </source>
</evidence>
<gene>
    <name evidence="1" type="ORF">GLW04_13355</name>
</gene>
<comment type="caution">
    <text evidence="1">The sequence shown here is derived from an EMBL/GenBank/DDBJ whole genome shotgun (WGS) entry which is preliminary data.</text>
</comment>
<dbReference type="RefSeq" id="WP_160838081.1">
    <property type="nucleotide sequence ID" value="NZ_WMET01000003.1"/>
</dbReference>
<reference evidence="1 2" key="1">
    <citation type="submission" date="2019-11" db="EMBL/GenBank/DDBJ databases">
        <title>Genome sequences of 17 halophilic strains isolated from different environments.</title>
        <authorList>
            <person name="Furrow R.E."/>
        </authorList>
    </citation>
    <scope>NUCLEOTIDE SEQUENCE [LARGE SCALE GENOMIC DNA]</scope>
    <source>
        <strain evidence="1 2">22511_23_Filter</strain>
    </source>
</reference>
<protein>
    <submittedName>
        <fullName evidence="1">Uncharacterized protein</fullName>
    </submittedName>
</protein>
<name>A0A845E5G9_9BACI</name>
<accession>A0A845E5G9</accession>
<evidence type="ECO:0000313" key="1">
    <source>
        <dbReference type="EMBL" id="MYL20884.1"/>
    </source>
</evidence>
<dbReference type="Proteomes" id="UP000460949">
    <property type="component" value="Unassembled WGS sequence"/>
</dbReference>
<dbReference type="AlphaFoldDB" id="A0A845E5G9"/>